<evidence type="ECO:0000256" key="8">
    <source>
        <dbReference type="SAM" id="Phobius"/>
    </source>
</evidence>
<evidence type="ECO:0000256" key="6">
    <source>
        <dbReference type="ARBA" id="ARBA00023002"/>
    </source>
</evidence>
<dbReference type="EC" id="1.5.1.3" evidence="2"/>
<keyword evidence="5" id="KW-0521">NADP</keyword>
<accession>A5DKQ5</accession>
<dbReference type="HOGENOM" id="CLU_043966_2_1_1"/>
<evidence type="ECO:0000256" key="5">
    <source>
        <dbReference type="ARBA" id="ARBA00022857"/>
    </source>
</evidence>
<sequence>MRSVWHRARIYLNHLLPRAFMRQPPIALIVAALLPDLGIGFGGALPWRLKQEIKYFRDVTSNAPDGSINAVIMGRRTWESIPPRFRPLPNRINVVLSRSNPNLEENDVFWGNSFDTALEFLQKRHDINKIFVIGGAEIYNQVINDPRISHLLLTEVSANYDATIPMDRFLHFPREAWTRSPHSQLIQFTGIDATDSTIKEGDFSYNYSLWCKK</sequence>
<dbReference type="CDD" id="cd00209">
    <property type="entry name" value="DHFR"/>
    <property type="match status" value="1"/>
</dbReference>
<comment type="pathway">
    <text evidence="1">Cofactor biosynthesis; tetrahydrofolate biosynthesis; 5,6,7,8-tetrahydrofolate from 7,8-dihydrofolate: step 1/1.</text>
</comment>
<keyword evidence="6" id="KW-0560">Oxidoreductase</keyword>
<evidence type="ECO:0000256" key="7">
    <source>
        <dbReference type="RuleBase" id="RU004474"/>
    </source>
</evidence>
<dbReference type="PANTHER" id="PTHR48069">
    <property type="entry name" value="DIHYDROFOLATE REDUCTASE"/>
    <property type="match status" value="1"/>
</dbReference>
<dbReference type="OMA" id="QYEFQMW"/>
<dbReference type="InterPro" id="IPR024072">
    <property type="entry name" value="DHFR-like_dom_sf"/>
</dbReference>
<dbReference type="PROSITE" id="PS51330">
    <property type="entry name" value="DHFR_2"/>
    <property type="match status" value="1"/>
</dbReference>
<dbReference type="GO" id="GO:0004146">
    <property type="term" value="F:dihydrofolate reductase activity"/>
    <property type="evidence" value="ECO:0007669"/>
    <property type="project" value="UniProtKB-EC"/>
</dbReference>
<dbReference type="InterPro" id="IPR012259">
    <property type="entry name" value="DHFR"/>
</dbReference>
<feature type="domain" description="DHFR" evidence="9">
    <location>
        <begin position="25"/>
        <end position="212"/>
    </location>
</feature>
<dbReference type="UniPathway" id="UPA00077">
    <property type="reaction ID" value="UER00158"/>
</dbReference>
<reference evidence="10 11" key="1">
    <citation type="journal article" date="2009" name="Nature">
        <title>Evolution of pathogenicity and sexual reproduction in eight Candida genomes.</title>
        <authorList>
            <person name="Butler G."/>
            <person name="Rasmussen M.D."/>
            <person name="Lin M.F."/>
            <person name="Santos M.A."/>
            <person name="Sakthikumar S."/>
            <person name="Munro C.A."/>
            <person name="Rheinbay E."/>
            <person name="Grabherr M."/>
            <person name="Forche A."/>
            <person name="Reedy J.L."/>
            <person name="Agrafioti I."/>
            <person name="Arnaud M.B."/>
            <person name="Bates S."/>
            <person name="Brown A.J."/>
            <person name="Brunke S."/>
            <person name="Costanzo M.C."/>
            <person name="Fitzpatrick D.A."/>
            <person name="de Groot P.W."/>
            <person name="Harris D."/>
            <person name="Hoyer L.L."/>
            <person name="Hube B."/>
            <person name="Klis F.M."/>
            <person name="Kodira C."/>
            <person name="Lennard N."/>
            <person name="Logue M.E."/>
            <person name="Martin R."/>
            <person name="Neiman A.M."/>
            <person name="Nikolaou E."/>
            <person name="Quail M.A."/>
            <person name="Quinn J."/>
            <person name="Santos M.C."/>
            <person name="Schmitzberger F.F."/>
            <person name="Sherlock G."/>
            <person name="Shah P."/>
            <person name="Silverstein K.A."/>
            <person name="Skrzypek M.S."/>
            <person name="Soll D."/>
            <person name="Staggs R."/>
            <person name="Stansfield I."/>
            <person name="Stumpf M.P."/>
            <person name="Sudbery P.E."/>
            <person name="Srikantha T."/>
            <person name="Zeng Q."/>
            <person name="Berman J."/>
            <person name="Berriman M."/>
            <person name="Heitman J."/>
            <person name="Gow N.A."/>
            <person name="Lorenz M.C."/>
            <person name="Birren B.W."/>
            <person name="Kellis M."/>
            <person name="Cuomo C.A."/>
        </authorList>
    </citation>
    <scope>NUCLEOTIDE SEQUENCE [LARGE SCALE GENOMIC DNA]</scope>
    <source>
        <strain evidence="11">ATCC 6260 / CBS 566 / DSM 6381 / JCM 1539 / NBRC 10279 / NRRL Y-324</strain>
    </source>
</reference>
<dbReference type="PRINTS" id="PR00070">
    <property type="entry name" value="DHFR"/>
</dbReference>
<dbReference type="GeneID" id="5126153"/>
<dbReference type="PANTHER" id="PTHR48069:SF3">
    <property type="entry name" value="DIHYDROFOLATE REDUCTASE"/>
    <property type="match status" value="1"/>
</dbReference>
<dbReference type="OrthoDB" id="414698at2759"/>
<dbReference type="eggNOG" id="KOG1324">
    <property type="taxonomic scope" value="Eukaryota"/>
</dbReference>
<proteinExistence type="inferred from homology"/>
<evidence type="ECO:0000259" key="9">
    <source>
        <dbReference type="PROSITE" id="PS51330"/>
    </source>
</evidence>
<dbReference type="GO" id="GO:0046655">
    <property type="term" value="P:folic acid metabolic process"/>
    <property type="evidence" value="ECO:0007669"/>
    <property type="project" value="TreeGrafter"/>
</dbReference>
<dbReference type="FunCoup" id="A5DKQ5">
    <property type="interactions" value="452"/>
</dbReference>
<dbReference type="AlphaFoldDB" id="A5DKQ5"/>
<evidence type="ECO:0000256" key="1">
    <source>
        <dbReference type="ARBA" id="ARBA00004903"/>
    </source>
</evidence>
<dbReference type="InterPro" id="IPR001796">
    <property type="entry name" value="DHFR_dom"/>
</dbReference>
<evidence type="ECO:0000256" key="2">
    <source>
        <dbReference type="ARBA" id="ARBA00012856"/>
    </source>
</evidence>
<dbReference type="PROSITE" id="PS00075">
    <property type="entry name" value="DHFR_1"/>
    <property type="match status" value="1"/>
</dbReference>
<dbReference type="VEuPathDB" id="FungiDB:PGUG_03856"/>
<dbReference type="GO" id="GO:0003729">
    <property type="term" value="F:mRNA binding"/>
    <property type="evidence" value="ECO:0007669"/>
    <property type="project" value="EnsemblFungi"/>
</dbReference>
<evidence type="ECO:0000256" key="4">
    <source>
        <dbReference type="ARBA" id="ARBA00022563"/>
    </source>
</evidence>
<dbReference type="GO" id="GO:0046452">
    <property type="term" value="P:dihydrofolate metabolic process"/>
    <property type="evidence" value="ECO:0007669"/>
    <property type="project" value="EnsemblFungi"/>
</dbReference>
<gene>
    <name evidence="10" type="ORF">PGUG_03856</name>
</gene>
<dbReference type="InterPro" id="IPR017925">
    <property type="entry name" value="DHFR_CS"/>
</dbReference>
<dbReference type="GO" id="GO:0050661">
    <property type="term" value="F:NADP binding"/>
    <property type="evidence" value="ECO:0007669"/>
    <property type="project" value="InterPro"/>
</dbReference>
<keyword evidence="8" id="KW-0812">Transmembrane</keyword>
<dbReference type="SUPFAM" id="SSF53597">
    <property type="entry name" value="Dihydrofolate reductase-like"/>
    <property type="match status" value="1"/>
</dbReference>
<evidence type="ECO:0000256" key="3">
    <source>
        <dbReference type="ARBA" id="ARBA00018886"/>
    </source>
</evidence>
<dbReference type="GO" id="GO:0005739">
    <property type="term" value="C:mitochondrion"/>
    <property type="evidence" value="ECO:0007669"/>
    <property type="project" value="TreeGrafter"/>
</dbReference>
<dbReference type="Pfam" id="PF00186">
    <property type="entry name" value="DHFR_1"/>
    <property type="match status" value="1"/>
</dbReference>
<name>A5DKQ5_PICGU</name>
<evidence type="ECO:0000313" key="10">
    <source>
        <dbReference type="EMBL" id="EDK39759.2"/>
    </source>
</evidence>
<comment type="similarity">
    <text evidence="7">Belongs to the dihydrofolate reductase family.</text>
</comment>
<evidence type="ECO:0000313" key="11">
    <source>
        <dbReference type="Proteomes" id="UP000001997"/>
    </source>
</evidence>
<keyword evidence="8" id="KW-1133">Transmembrane helix</keyword>
<keyword evidence="8" id="KW-0472">Membrane</keyword>
<dbReference type="InParanoid" id="A5DKQ5"/>
<feature type="transmembrane region" description="Helical" evidence="8">
    <location>
        <begin position="26"/>
        <end position="47"/>
    </location>
</feature>
<dbReference type="RefSeq" id="XP_001484476.2">
    <property type="nucleotide sequence ID" value="XM_001484426.1"/>
</dbReference>
<dbReference type="EMBL" id="CH408158">
    <property type="protein sequence ID" value="EDK39759.2"/>
    <property type="molecule type" value="Genomic_DNA"/>
</dbReference>
<dbReference type="KEGG" id="pgu:PGUG_03856"/>
<dbReference type="STRING" id="294746.A5DKQ5"/>
<dbReference type="Gene3D" id="3.40.430.10">
    <property type="entry name" value="Dihydrofolate Reductase, subunit A"/>
    <property type="match status" value="1"/>
</dbReference>
<keyword evidence="11" id="KW-1185">Reference proteome</keyword>
<keyword evidence="4" id="KW-0554">One-carbon metabolism</keyword>
<organism evidence="10 11">
    <name type="scientific">Meyerozyma guilliermondii (strain ATCC 6260 / CBS 566 / DSM 6381 / JCM 1539 / NBRC 10279 / NRRL Y-324)</name>
    <name type="common">Yeast</name>
    <name type="synonym">Candida guilliermondii</name>
    <dbReference type="NCBI Taxonomy" id="294746"/>
    <lineage>
        <taxon>Eukaryota</taxon>
        <taxon>Fungi</taxon>
        <taxon>Dikarya</taxon>
        <taxon>Ascomycota</taxon>
        <taxon>Saccharomycotina</taxon>
        <taxon>Pichiomycetes</taxon>
        <taxon>Debaryomycetaceae</taxon>
        <taxon>Meyerozyma</taxon>
    </lineage>
</organism>
<dbReference type="GO" id="GO:0006730">
    <property type="term" value="P:one-carbon metabolic process"/>
    <property type="evidence" value="ECO:0007669"/>
    <property type="project" value="UniProtKB-KW"/>
</dbReference>
<dbReference type="GO" id="GO:0046654">
    <property type="term" value="P:tetrahydrofolate biosynthetic process"/>
    <property type="evidence" value="ECO:0007669"/>
    <property type="project" value="UniProtKB-UniPathway"/>
</dbReference>
<dbReference type="Proteomes" id="UP000001997">
    <property type="component" value="Unassembled WGS sequence"/>
</dbReference>
<protein>
    <recommendedName>
        <fullName evidence="3">Dihydrofolate reductase</fullName>
        <ecNumber evidence="2">1.5.1.3</ecNumber>
    </recommendedName>
</protein>